<accession>A0ABR9QKH1</accession>
<evidence type="ECO:0000256" key="4">
    <source>
        <dbReference type="ARBA" id="ARBA00034003"/>
    </source>
</evidence>
<dbReference type="RefSeq" id="WP_193537156.1">
    <property type="nucleotide sequence ID" value="NZ_JADCLJ010000020.1"/>
</dbReference>
<dbReference type="Gene3D" id="3.30.470.30">
    <property type="entry name" value="DNA ligase/mRNA capping enzyme"/>
    <property type="match status" value="1"/>
</dbReference>
<comment type="caution">
    <text evidence="6">The sequence shown here is derived from an EMBL/GenBank/DDBJ whole genome shotgun (WGS) entry which is preliminary data.</text>
</comment>
<dbReference type="CDD" id="cd07971">
    <property type="entry name" value="OBF_DNA_ligase_LigD"/>
    <property type="match status" value="1"/>
</dbReference>
<dbReference type="SUPFAM" id="SSF50249">
    <property type="entry name" value="Nucleic acid-binding proteins"/>
    <property type="match status" value="1"/>
</dbReference>
<dbReference type="PROSITE" id="PS00697">
    <property type="entry name" value="DNA_LIGASE_A1"/>
    <property type="match status" value="1"/>
</dbReference>
<dbReference type="PROSITE" id="PS50160">
    <property type="entry name" value="DNA_LIGASE_A3"/>
    <property type="match status" value="1"/>
</dbReference>
<dbReference type="GO" id="GO:0016874">
    <property type="term" value="F:ligase activity"/>
    <property type="evidence" value="ECO:0007669"/>
    <property type="project" value="UniProtKB-KW"/>
</dbReference>
<keyword evidence="3 6" id="KW-0436">Ligase</keyword>
<dbReference type="NCBIfam" id="TIGR02779">
    <property type="entry name" value="NHEJ_ligase_lig"/>
    <property type="match status" value="1"/>
</dbReference>
<dbReference type="InterPro" id="IPR050191">
    <property type="entry name" value="ATP-dep_DNA_ligase"/>
</dbReference>
<dbReference type="Pfam" id="PF04679">
    <property type="entry name" value="DNA_ligase_A_C"/>
    <property type="match status" value="1"/>
</dbReference>
<dbReference type="SUPFAM" id="SSF56091">
    <property type="entry name" value="DNA ligase/mRNA capping enzyme, catalytic domain"/>
    <property type="match status" value="1"/>
</dbReference>
<dbReference type="Gene3D" id="2.40.50.140">
    <property type="entry name" value="Nucleic acid-binding proteins"/>
    <property type="match status" value="1"/>
</dbReference>
<evidence type="ECO:0000256" key="2">
    <source>
        <dbReference type="ARBA" id="ARBA00012727"/>
    </source>
</evidence>
<dbReference type="InterPro" id="IPR012310">
    <property type="entry name" value="DNA_ligase_ATP-dep_cent"/>
</dbReference>
<dbReference type="InterPro" id="IPR014146">
    <property type="entry name" value="LigD_ligase_dom"/>
</dbReference>
<dbReference type="Gene3D" id="3.30.1490.70">
    <property type="match status" value="1"/>
</dbReference>
<keyword evidence="7" id="KW-1185">Reference proteome</keyword>
<dbReference type="InterPro" id="IPR012309">
    <property type="entry name" value="DNA_ligase_ATP-dep_C"/>
</dbReference>
<dbReference type="PANTHER" id="PTHR45674:SF4">
    <property type="entry name" value="DNA LIGASE 1"/>
    <property type="match status" value="1"/>
</dbReference>
<evidence type="ECO:0000256" key="3">
    <source>
        <dbReference type="ARBA" id="ARBA00022598"/>
    </source>
</evidence>
<dbReference type="Proteomes" id="UP001516662">
    <property type="component" value="Unassembled WGS sequence"/>
</dbReference>
<name>A0ABR9QKH1_9BACI</name>
<reference evidence="6 7" key="1">
    <citation type="submission" date="2020-10" db="EMBL/GenBank/DDBJ databases">
        <title>Bacillus sp. HD4P25, an endophyte from a halophyte.</title>
        <authorList>
            <person name="Sun J.-Q."/>
        </authorList>
    </citation>
    <scope>NUCLEOTIDE SEQUENCE [LARGE SCALE GENOMIC DNA]</scope>
    <source>
        <strain evidence="6 7">YIM 93174</strain>
    </source>
</reference>
<dbReference type="InterPro" id="IPR012340">
    <property type="entry name" value="NA-bd_OB-fold"/>
</dbReference>
<sequence>MKPIVPMEPVRSESIPEGQDWIAQIKWDGVRILTYFEDNKVQLFNRKLNERTKHFPEVADITSYCSADSVILDGEIIALSEAGTPSFQAVMKRDGLRRLDRVGEARQHTPITYMVFDILYYNGEWINTKPWNKRMELLAKILTPNDTVQLVPSMENGVALFEAIKEHGMEGIIMKQIDSPHILGGAKKDYWLKVKNYRDIFAIIGGFTLRAGTVNAVLLGVYHENKFVYIGHTGTGKLSSQDWKDLTTVLKQIETGQSPFVNLQKASGTYWVEPKITTKIMFAEWTEGMSLRQPSIQAFVDVPESECTLFQEQDRAE</sequence>
<dbReference type="EMBL" id="JADCLJ010000020">
    <property type="protein sequence ID" value="MBE4909000.1"/>
    <property type="molecule type" value="Genomic_DNA"/>
</dbReference>
<proteinExistence type="inferred from homology"/>
<dbReference type="PANTHER" id="PTHR45674">
    <property type="entry name" value="DNA LIGASE 1/3 FAMILY MEMBER"/>
    <property type="match status" value="1"/>
</dbReference>
<feature type="domain" description="ATP-dependent DNA ligase family profile" evidence="5">
    <location>
        <begin position="104"/>
        <end position="237"/>
    </location>
</feature>
<organism evidence="6 7">
    <name type="scientific">Litchfieldia luteola</name>
    <dbReference type="NCBI Taxonomy" id="682179"/>
    <lineage>
        <taxon>Bacteria</taxon>
        <taxon>Bacillati</taxon>
        <taxon>Bacillota</taxon>
        <taxon>Bacilli</taxon>
        <taxon>Bacillales</taxon>
        <taxon>Bacillaceae</taxon>
        <taxon>Litchfieldia</taxon>
    </lineage>
</organism>
<protein>
    <recommendedName>
        <fullName evidence="2">DNA ligase (ATP)</fullName>
        <ecNumber evidence="2">6.5.1.1</ecNumber>
    </recommendedName>
</protein>
<dbReference type="EC" id="6.5.1.1" evidence="2"/>
<evidence type="ECO:0000256" key="1">
    <source>
        <dbReference type="ARBA" id="ARBA00007572"/>
    </source>
</evidence>
<gene>
    <name evidence="6" type="primary">ligD</name>
    <name evidence="6" type="ORF">IMZ08_13100</name>
</gene>
<dbReference type="CDD" id="cd07906">
    <property type="entry name" value="Adenylation_DNA_ligase_LigD_LigC"/>
    <property type="match status" value="1"/>
</dbReference>
<dbReference type="Pfam" id="PF01068">
    <property type="entry name" value="DNA_ligase_A_M"/>
    <property type="match status" value="1"/>
</dbReference>
<evidence type="ECO:0000313" key="7">
    <source>
        <dbReference type="Proteomes" id="UP001516662"/>
    </source>
</evidence>
<evidence type="ECO:0000313" key="6">
    <source>
        <dbReference type="EMBL" id="MBE4909000.1"/>
    </source>
</evidence>
<comment type="catalytic activity">
    <reaction evidence="4">
        <text>ATP + (deoxyribonucleotide)n-3'-hydroxyl + 5'-phospho-(deoxyribonucleotide)m = (deoxyribonucleotide)n+m + AMP + diphosphate.</text>
        <dbReference type="EC" id="6.5.1.1"/>
    </reaction>
</comment>
<dbReference type="InterPro" id="IPR016059">
    <property type="entry name" value="DNA_ligase_ATP-dep_CS"/>
</dbReference>
<comment type="similarity">
    <text evidence="1">Belongs to the ATP-dependent DNA ligase family.</text>
</comment>
<evidence type="ECO:0000259" key="5">
    <source>
        <dbReference type="PROSITE" id="PS50160"/>
    </source>
</evidence>